<evidence type="ECO:0000313" key="3">
    <source>
        <dbReference type="Proteomes" id="UP000515125"/>
    </source>
</evidence>
<dbReference type="InterPro" id="IPR028034">
    <property type="entry name" value="HU-CCDC81"/>
</dbReference>
<feature type="domain" description="CCDC81 HU" evidence="2">
    <location>
        <begin position="114"/>
        <end position="175"/>
    </location>
</feature>
<dbReference type="InterPro" id="IPR040673">
    <property type="entry name" value="CCDC81_HU_dom_2"/>
</dbReference>
<feature type="domain" description="CCDC81 HU" evidence="1">
    <location>
        <begin position="6"/>
        <end position="93"/>
    </location>
</feature>
<name>A0A6P6S234_9EIME</name>
<keyword evidence="3" id="KW-1185">Reference proteome</keyword>
<evidence type="ECO:0000313" key="4">
    <source>
        <dbReference type="RefSeq" id="XP_026194193.1"/>
    </source>
</evidence>
<dbReference type="Proteomes" id="UP000515125">
    <property type="component" value="Unplaced"/>
</dbReference>
<dbReference type="OrthoDB" id="414368at2759"/>
<dbReference type="AlphaFoldDB" id="A0A6P6S234"/>
<accession>A0A6P6S234</accession>
<dbReference type="RefSeq" id="XP_026194193.1">
    <property type="nucleotide sequence ID" value="XM_026338408.1"/>
</dbReference>
<organism evidence="3 4">
    <name type="scientific">Cyclospora cayetanensis</name>
    <dbReference type="NCBI Taxonomy" id="88456"/>
    <lineage>
        <taxon>Eukaryota</taxon>
        <taxon>Sar</taxon>
        <taxon>Alveolata</taxon>
        <taxon>Apicomplexa</taxon>
        <taxon>Conoidasida</taxon>
        <taxon>Coccidia</taxon>
        <taxon>Eucoccidiorida</taxon>
        <taxon>Eimeriorina</taxon>
        <taxon>Eimeriidae</taxon>
        <taxon>Cyclospora</taxon>
    </lineage>
</organism>
<protein>
    <submittedName>
        <fullName evidence="4">Uncharacterized protein LOC113147538</fullName>
    </submittedName>
</protein>
<reference evidence="4" key="1">
    <citation type="submission" date="2025-08" db="UniProtKB">
        <authorList>
            <consortium name="RefSeq"/>
        </authorList>
    </citation>
    <scope>IDENTIFICATION</scope>
</reference>
<dbReference type="GeneID" id="113147538"/>
<proteinExistence type="predicted"/>
<evidence type="ECO:0000259" key="1">
    <source>
        <dbReference type="Pfam" id="PF14908"/>
    </source>
</evidence>
<evidence type="ECO:0000259" key="2">
    <source>
        <dbReference type="Pfam" id="PF18289"/>
    </source>
</evidence>
<gene>
    <name evidence="4" type="primary">LOC113147538</name>
</gene>
<dbReference type="Pfam" id="PF14908">
    <property type="entry name" value="HU-CCDC81_euk_1"/>
    <property type="match status" value="1"/>
</dbReference>
<dbReference type="Pfam" id="PF18289">
    <property type="entry name" value="HU-CCDC81_euk_2"/>
    <property type="match status" value="1"/>
</dbReference>
<sequence>MAPVLKRTNSDLLPLDPRSQLLLIWDCMCNWMQEQLDSGYGVTARSFGSFTFERDMRQLSPPVPELNHVGKMVESLEPCFVIDAGLAADVHRQSNTKIQENNQSTNSIFQTKKIKFLNPVPIAAACYLHTTVVVSALKAFFSAIPQLVRNNHDLALHFNFCKMTLSNKKVSCKFAARVRQVAQAALDSKKKGGSDSVKGNWSYCNSHNAMAPIFTQRGATEPQAAPRISFQLAQTKRKQDDVINSKVSVSPCTKVLKSKPLRSELRPIVPTNTEEFRGLSECMLAYRVASAEAGEPLYADLQPQCT</sequence>